<evidence type="ECO:0000313" key="2">
    <source>
        <dbReference type="EMBL" id="KAJ3183858.1"/>
    </source>
</evidence>
<comment type="caution">
    <text evidence="2">The sequence shown here is derived from an EMBL/GenBank/DDBJ whole genome shotgun (WGS) entry which is preliminary data.</text>
</comment>
<keyword evidence="3" id="KW-1185">Reference proteome</keyword>
<organism evidence="2 3">
    <name type="scientific">Geranomyces variabilis</name>
    <dbReference type="NCBI Taxonomy" id="109894"/>
    <lineage>
        <taxon>Eukaryota</taxon>
        <taxon>Fungi</taxon>
        <taxon>Fungi incertae sedis</taxon>
        <taxon>Chytridiomycota</taxon>
        <taxon>Chytridiomycota incertae sedis</taxon>
        <taxon>Chytridiomycetes</taxon>
        <taxon>Spizellomycetales</taxon>
        <taxon>Powellomycetaceae</taxon>
        <taxon>Geranomyces</taxon>
    </lineage>
</organism>
<accession>A0AAD5TQP8</accession>
<name>A0AAD5TQP8_9FUNG</name>
<protein>
    <submittedName>
        <fullName evidence="2">Uncharacterized protein</fullName>
    </submittedName>
</protein>
<proteinExistence type="predicted"/>
<feature type="region of interest" description="Disordered" evidence="1">
    <location>
        <begin position="176"/>
        <end position="200"/>
    </location>
</feature>
<dbReference type="AlphaFoldDB" id="A0AAD5TQP8"/>
<feature type="region of interest" description="Disordered" evidence="1">
    <location>
        <begin position="70"/>
        <end position="90"/>
    </location>
</feature>
<dbReference type="Proteomes" id="UP001212152">
    <property type="component" value="Unassembled WGS sequence"/>
</dbReference>
<reference evidence="2" key="1">
    <citation type="submission" date="2020-05" db="EMBL/GenBank/DDBJ databases">
        <title>Phylogenomic resolution of chytrid fungi.</title>
        <authorList>
            <person name="Stajich J.E."/>
            <person name="Amses K."/>
            <person name="Simmons R."/>
            <person name="Seto K."/>
            <person name="Myers J."/>
            <person name="Bonds A."/>
            <person name="Quandt C.A."/>
            <person name="Barry K."/>
            <person name="Liu P."/>
            <person name="Grigoriev I."/>
            <person name="Longcore J.E."/>
            <person name="James T.Y."/>
        </authorList>
    </citation>
    <scope>NUCLEOTIDE SEQUENCE</scope>
    <source>
        <strain evidence="2">JEL0379</strain>
    </source>
</reference>
<evidence type="ECO:0000256" key="1">
    <source>
        <dbReference type="SAM" id="MobiDB-lite"/>
    </source>
</evidence>
<gene>
    <name evidence="2" type="ORF">HDU87_005974</name>
</gene>
<sequence>MLAAADHAGSGCASSSLSPSANLLSHIDSTWVGSRQYNPAQTNSVADANSLPPTLPSAFEEFLSSSSSQVADRRHAGFPRPTSPPATFPELETPYVSDNEDEFSSEWSNEAFTARQVAFVAPQQQQPPRATPLTADWAREFAAASEHIADAEAHWLAAVGARNEWNWATVFQRAPAAPADEEAEDGPASSIDTEAERRQRKAELLAAASKRRLRMLLAQLTGSSQNDENNLSFGKS</sequence>
<dbReference type="EMBL" id="JADGJQ010000005">
    <property type="protein sequence ID" value="KAJ3183858.1"/>
    <property type="molecule type" value="Genomic_DNA"/>
</dbReference>
<evidence type="ECO:0000313" key="3">
    <source>
        <dbReference type="Proteomes" id="UP001212152"/>
    </source>
</evidence>